<keyword evidence="2 4" id="KW-0378">Hydrolase</keyword>
<feature type="binding site" evidence="3">
    <location>
        <position position="65"/>
    </location>
    <ligand>
        <name>Mg(2+)</name>
        <dbReference type="ChEBI" id="CHEBI:18420"/>
        <label>1</label>
    </ligand>
</feature>
<dbReference type="InterPro" id="IPR036705">
    <property type="entry name" value="Ribosyl_crysJ1_sf"/>
</dbReference>
<dbReference type="GO" id="GO:0016787">
    <property type="term" value="F:hydrolase activity"/>
    <property type="evidence" value="ECO:0007669"/>
    <property type="project" value="UniProtKB-KW"/>
</dbReference>
<dbReference type="PANTHER" id="PTHR16222:SF24">
    <property type="entry name" value="ADP-RIBOSYLHYDROLASE ARH3"/>
    <property type="match status" value="1"/>
</dbReference>
<dbReference type="InterPro" id="IPR005502">
    <property type="entry name" value="Ribosyl_crysJ1"/>
</dbReference>
<evidence type="ECO:0000256" key="3">
    <source>
        <dbReference type="PIRSR" id="PIRSR605502-1"/>
    </source>
</evidence>
<protein>
    <submittedName>
        <fullName evidence="4">ADP-ribosylglycohydrolase</fullName>
    </submittedName>
</protein>
<feature type="binding site" evidence="3">
    <location>
        <position position="283"/>
    </location>
    <ligand>
        <name>Mg(2+)</name>
        <dbReference type="ChEBI" id="CHEBI:18420"/>
        <label>1</label>
    </ligand>
</feature>
<dbReference type="Proteomes" id="UP000315344">
    <property type="component" value="Unassembled WGS sequence"/>
</dbReference>
<proteinExistence type="inferred from homology"/>
<dbReference type="PANTHER" id="PTHR16222">
    <property type="entry name" value="ADP-RIBOSYLGLYCOHYDROLASE"/>
    <property type="match status" value="1"/>
</dbReference>
<name>A0A533HZX1_PARDE</name>
<feature type="binding site" evidence="3">
    <location>
        <position position="282"/>
    </location>
    <ligand>
        <name>Mg(2+)</name>
        <dbReference type="ChEBI" id="CHEBI:18420"/>
        <label>1</label>
    </ligand>
</feature>
<dbReference type="EMBL" id="VAFL01000017">
    <property type="protein sequence ID" value="TKW65006.1"/>
    <property type="molecule type" value="Genomic_DNA"/>
</dbReference>
<evidence type="ECO:0000256" key="2">
    <source>
        <dbReference type="ARBA" id="ARBA00022801"/>
    </source>
</evidence>
<dbReference type="AlphaFoldDB" id="A0A533HZX1"/>
<comment type="similarity">
    <text evidence="1">Belongs to the ADP-ribosylglycohydrolase family.</text>
</comment>
<organism evidence="4 5">
    <name type="scientific">Paracoccus denitrificans</name>
    <dbReference type="NCBI Taxonomy" id="266"/>
    <lineage>
        <taxon>Bacteria</taxon>
        <taxon>Pseudomonadati</taxon>
        <taxon>Pseudomonadota</taxon>
        <taxon>Alphaproteobacteria</taxon>
        <taxon>Rhodobacterales</taxon>
        <taxon>Paracoccaceae</taxon>
        <taxon>Paracoccus</taxon>
    </lineage>
</organism>
<feature type="binding site" evidence="3">
    <location>
        <position position="66"/>
    </location>
    <ligand>
        <name>Mg(2+)</name>
        <dbReference type="ChEBI" id="CHEBI:18420"/>
        <label>1</label>
    </ligand>
</feature>
<evidence type="ECO:0000256" key="1">
    <source>
        <dbReference type="ARBA" id="ARBA00010702"/>
    </source>
</evidence>
<feature type="binding site" evidence="3">
    <location>
        <position position="280"/>
    </location>
    <ligand>
        <name>Mg(2+)</name>
        <dbReference type="ChEBI" id="CHEBI:18420"/>
        <label>1</label>
    </ligand>
</feature>
<dbReference type="SUPFAM" id="SSF101478">
    <property type="entry name" value="ADP-ribosylglycohydrolase"/>
    <property type="match status" value="1"/>
</dbReference>
<dbReference type="InterPro" id="IPR050792">
    <property type="entry name" value="ADP-ribosylglycohydrolase"/>
</dbReference>
<dbReference type="GO" id="GO:0046872">
    <property type="term" value="F:metal ion binding"/>
    <property type="evidence" value="ECO:0007669"/>
    <property type="project" value="UniProtKB-KW"/>
</dbReference>
<gene>
    <name evidence="4" type="ORF">DI616_16670</name>
</gene>
<dbReference type="Pfam" id="PF03747">
    <property type="entry name" value="ADP_ribosyl_GH"/>
    <property type="match status" value="1"/>
</dbReference>
<accession>A0A533HZX1</accession>
<keyword evidence="3" id="KW-0460">Magnesium</keyword>
<comment type="cofactor">
    <cofactor evidence="3">
        <name>Mg(2+)</name>
        <dbReference type="ChEBI" id="CHEBI:18420"/>
    </cofactor>
    <text evidence="3">Binds 2 magnesium ions per subunit.</text>
</comment>
<reference evidence="4 5" key="1">
    <citation type="journal article" date="2017" name="Nat. Commun.">
        <title>In situ click chemistry generation of cyclooxygenase-2 inhibitors.</title>
        <authorList>
            <person name="Bhardwaj A."/>
            <person name="Kaur J."/>
            <person name="Wuest M."/>
            <person name="Wuest F."/>
        </authorList>
    </citation>
    <scope>NUCLEOTIDE SEQUENCE [LARGE SCALE GENOMIC DNA]</scope>
    <source>
        <strain evidence="4">S2_012_000_R3_94</strain>
    </source>
</reference>
<sequence>MSGSDMQIDRAEAVLYGLAIGDALGMPSQTLSRDVIRARYGKIEGFVDPFDGHPISHGLTAAQVTDDTEQALLLAQRLLTDPDGFDDAAWARDLLEWEARIRAIGLRDLLGPSTKSALDALLSGTPPEVTGQNGTTNGAAMRIAPLGIMTPPDPARIARRVAQTCRVTHNTGEAIAAAAAVAMVVSAGVGGASLDESLPLALDAARLGQAMGNPVGAGDMADRIGNALTVAKTDSLEQVISATGTSVKSHESVAAAFGLLALAKGDGWQAMLMAANIGDDTDTIGAMAGAMAGACSGMAGLPQDAIRRVEDANDLNIPPLARRLVVQRQLASEPG</sequence>
<keyword evidence="3" id="KW-0479">Metal-binding</keyword>
<comment type="caution">
    <text evidence="4">The sequence shown here is derived from an EMBL/GenBank/DDBJ whole genome shotgun (WGS) entry which is preliminary data.</text>
</comment>
<dbReference type="Gene3D" id="1.10.4080.10">
    <property type="entry name" value="ADP-ribosylation/Crystallin J1"/>
    <property type="match status" value="1"/>
</dbReference>
<feature type="binding site" evidence="3">
    <location>
        <position position="67"/>
    </location>
    <ligand>
        <name>Mg(2+)</name>
        <dbReference type="ChEBI" id="CHEBI:18420"/>
        <label>1</label>
    </ligand>
</feature>
<evidence type="ECO:0000313" key="4">
    <source>
        <dbReference type="EMBL" id="TKW65006.1"/>
    </source>
</evidence>
<evidence type="ECO:0000313" key="5">
    <source>
        <dbReference type="Proteomes" id="UP000315344"/>
    </source>
</evidence>